<feature type="transmembrane region" description="Helical" evidence="2">
    <location>
        <begin position="189"/>
        <end position="213"/>
    </location>
</feature>
<dbReference type="InterPro" id="IPR035919">
    <property type="entry name" value="EAL_sf"/>
</dbReference>
<feature type="transmembrane region" description="Helical" evidence="2">
    <location>
        <begin position="25"/>
        <end position="43"/>
    </location>
</feature>
<evidence type="ECO:0000256" key="1">
    <source>
        <dbReference type="ARBA" id="ARBA00051114"/>
    </source>
</evidence>
<evidence type="ECO:0000259" key="4">
    <source>
        <dbReference type="PROSITE" id="PS50887"/>
    </source>
</evidence>
<feature type="domain" description="MHYT" evidence="5">
    <location>
        <begin position="23"/>
        <end position="217"/>
    </location>
</feature>
<dbReference type="InterPro" id="IPR001633">
    <property type="entry name" value="EAL_dom"/>
</dbReference>
<keyword evidence="7" id="KW-1185">Reference proteome</keyword>
<feature type="transmembrane region" description="Helical" evidence="2">
    <location>
        <begin position="121"/>
        <end position="141"/>
    </location>
</feature>
<dbReference type="FunFam" id="3.20.20.450:FF:000001">
    <property type="entry name" value="Cyclic di-GMP phosphodiesterase yahA"/>
    <property type="match status" value="1"/>
</dbReference>
<dbReference type="PANTHER" id="PTHR44757">
    <property type="entry name" value="DIGUANYLATE CYCLASE DGCP"/>
    <property type="match status" value="1"/>
</dbReference>
<comment type="caution">
    <text evidence="6">The sequence shown here is derived from an EMBL/GenBank/DDBJ whole genome shotgun (WGS) entry which is preliminary data.</text>
</comment>
<dbReference type="SMART" id="SM00267">
    <property type="entry name" value="GGDEF"/>
    <property type="match status" value="1"/>
</dbReference>
<feature type="transmembrane region" description="Helical" evidence="2">
    <location>
        <begin position="161"/>
        <end position="180"/>
    </location>
</feature>
<feature type="transmembrane region" description="Helical" evidence="2">
    <location>
        <begin position="55"/>
        <end position="74"/>
    </location>
</feature>
<keyword evidence="2" id="KW-1133">Transmembrane helix</keyword>
<accession>A0A3R8SZ79</accession>
<evidence type="ECO:0000259" key="5">
    <source>
        <dbReference type="PROSITE" id="PS50924"/>
    </source>
</evidence>
<dbReference type="Gene3D" id="3.20.20.450">
    <property type="entry name" value="EAL domain"/>
    <property type="match status" value="1"/>
</dbReference>
<dbReference type="InterPro" id="IPR043128">
    <property type="entry name" value="Rev_trsase/Diguanyl_cyclase"/>
</dbReference>
<protein>
    <submittedName>
        <fullName evidence="6">EAL domain-containing protein</fullName>
    </submittedName>
</protein>
<dbReference type="Pfam" id="PF03707">
    <property type="entry name" value="MHYT"/>
    <property type="match status" value="3"/>
</dbReference>
<feature type="domain" description="EAL" evidence="3">
    <location>
        <begin position="451"/>
        <end position="706"/>
    </location>
</feature>
<evidence type="ECO:0000313" key="6">
    <source>
        <dbReference type="EMBL" id="RRS02445.1"/>
    </source>
</evidence>
<dbReference type="GO" id="GO:0071111">
    <property type="term" value="F:cyclic-guanylate-specific phosphodiesterase activity"/>
    <property type="evidence" value="ECO:0007669"/>
    <property type="project" value="UniProtKB-EC"/>
</dbReference>
<dbReference type="InterPro" id="IPR029787">
    <property type="entry name" value="Nucleotide_cyclase"/>
</dbReference>
<sequence length="725" mass="78991">MAQRRASWNLDMVGEVIFMPSSYEAWTVVASVLLAMFASFVALDLAKRVRTADRAIARAWLIGGSVTMGIGIWAMHFVGMMAFKLPISVGYDVLYTLVSALAAIGVSYMALWIASRHKLTCLRLTGGAVAMGAGICVMHYLGMHAMEMSPDVVWDWRLVAASAGIAVGASAVALLIFFWLRKLQGLPALVWQMAAAAIMGVAIAGMHYTGMAAASFPLGSVCTSSSELRGDTLGVMVGAASMLLLSMTLLTSIMDARTQSRTNKLAASLQVANQELKHIAFKDPLTGLANRLVFEDQLDSSVLRAQEGNRRLAILFIDLDGFKPINDSFGHAVGDEVLKQVGQRLSSVARPGDVVARVGGDEFLMLLENNPDRATAAAVSMSVREALSKAFEIDGRGMHLSCSIGIVVHPDHGPRARLIANADAAMYAAKRAGGSVHCFYEADMANDAEMQIALQRDLRHALDHGGKGLELYYQPKIHAISRQTTAVEALIRWHHPTRGTVSPVQFIPIAERFGLIGALGDWVINDAFRQMRQWQKEGLRMRVAVNLSMHQLRQNDLVERISKALREHRIEPDLVTFEVTESAAMEDTQTSLRMFDQLAALGVRLSIDDFGTGYSSLAYLRKLPARQLKIDRSFIKDLQPEGDSYAIVLAVVQLAHALGLNVVAEGVETAEQERILLQIGCDSLQGFRYAKPMPAKRLAIWAASEEGPDHGAPLGFRDSLIEPEV</sequence>
<dbReference type="Pfam" id="PF00563">
    <property type="entry name" value="EAL"/>
    <property type="match status" value="1"/>
</dbReference>
<dbReference type="CDD" id="cd01948">
    <property type="entry name" value="EAL"/>
    <property type="match status" value="1"/>
</dbReference>
<dbReference type="InterPro" id="IPR005330">
    <property type="entry name" value="MHYT_dom"/>
</dbReference>
<dbReference type="FunFam" id="3.30.70.270:FF:000001">
    <property type="entry name" value="Diguanylate cyclase domain protein"/>
    <property type="match status" value="1"/>
</dbReference>
<evidence type="ECO:0000259" key="3">
    <source>
        <dbReference type="PROSITE" id="PS50883"/>
    </source>
</evidence>
<gene>
    <name evidence="6" type="ORF">EIP75_20465</name>
</gene>
<dbReference type="CDD" id="cd01949">
    <property type="entry name" value="GGDEF"/>
    <property type="match status" value="1"/>
</dbReference>
<proteinExistence type="predicted"/>
<evidence type="ECO:0000256" key="2">
    <source>
        <dbReference type="PROSITE-ProRule" id="PRU00244"/>
    </source>
</evidence>
<keyword evidence="2" id="KW-0472">Membrane</keyword>
<dbReference type="AlphaFoldDB" id="A0A3R8SZ79"/>
<dbReference type="SMART" id="SM00052">
    <property type="entry name" value="EAL"/>
    <property type="match status" value="1"/>
</dbReference>
<dbReference type="GO" id="GO:0071732">
    <property type="term" value="P:cellular response to nitric oxide"/>
    <property type="evidence" value="ECO:0007669"/>
    <property type="project" value="UniProtKB-ARBA"/>
</dbReference>
<dbReference type="Gene3D" id="3.30.70.270">
    <property type="match status" value="1"/>
</dbReference>
<dbReference type="InterPro" id="IPR000160">
    <property type="entry name" value="GGDEF_dom"/>
</dbReference>
<keyword evidence="2" id="KW-0812">Transmembrane</keyword>
<dbReference type="SUPFAM" id="SSF55073">
    <property type="entry name" value="Nucleotide cyclase"/>
    <property type="match status" value="1"/>
</dbReference>
<dbReference type="InterPro" id="IPR052155">
    <property type="entry name" value="Biofilm_reg_signaling"/>
</dbReference>
<organism evidence="6 7">
    <name type="scientific">Aquabacterium soli</name>
    <dbReference type="NCBI Taxonomy" id="2493092"/>
    <lineage>
        <taxon>Bacteria</taxon>
        <taxon>Pseudomonadati</taxon>
        <taxon>Pseudomonadota</taxon>
        <taxon>Betaproteobacteria</taxon>
        <taxon>Burkholderiales</taxon>
        <taxon>Aquabacterium</taxon>
    </lineage>
</organism>
<dbReference type="PROSITE" id="PS50924">
    <property type="entry name" value="MHYT"/>
    <property type="match status" value="1"/>
</dbReference>
<feature type="transmembrane region" description="Helical" evidence="2">
    <location>
        <begin position="94"/>
        <end position="114"/>
    </location>
</feature>
<feature type="domain" description="GGDEF" evidence="4">
    <location>
        <begin position="310"/>
        <end position="442"/>
    </location>
</feature>
<dbReference type="PROSITE" id="PS50887">
    <property type="entry name" value="GGDEF"/>
    <property type="match status" value="1"/>
</dbReference>
<reference evidence="6 7" key="1">
    <citation type="submission" date="2018-12" db="EMBL/GenBank/DDBJ databases">
        <title>The whole draft genome of Aquabacterium sp. SJQ9.</title>
        <authorList>
            <person name="Sun L."/>
            <person name="Gao X."/>
            <person name="Chen W."/>
            <person name="Huang K."/>
        </authorList>
    </citation>
    <scope>NUCLEOTIDE SEQUENCE [LARGE SCALE GENOMIC DNA]</scope>
    <source>
        <strain evidence="6 7">SJQ9</strain>
    </source>
</reference>
<dbReference type="PROSITE" id="PS50883">
    <property type="entry name" value="EAL"/>
    <property type="match status" value="1"/>
</dbReference>
<dbReference type="GO" id="GO:0016020">
    <property type="term" value="C:membrane"/>
    <property type="evidence" value="ECO:0007669"/>
    <property type="project" value="UniProtKB-UniRule"/>
</dbReference>
<dbReference type="PANTHER" id="PTHR44757:SF2">
    <property type="entry name" value="BIOFILM ARCHITECTURE MAINTENANCE PROTEIN MBAA"/>
    <property type="match status" value="1"/>
</dbReference>
<dbReference type="Proteomes" id="UP000269265">
    <property type="component" value="Unassembled WGS sequence"/>
</dbReference>
<dbReference type="Pfam" id="PF00990">
    <property type="entry name" value="GGDEF"/>
    <property type="match status" value="1"/>
</dbReference>
<dbReference type="SUPFAM" id="SSF141868">
    <property type="entry name" value="EAL domain-like"/>
    <property type="match status" value="1"/>
</dbReference>
<evidence type="ECO:0000313" key="7">
    <source>
        <dbReference type="Proteomes" id="UP000269265"/>
    </source>
</evidence>
<dbReference type="NCBIfam" id="TIGR00254">
    <property type="entry name" value="GGDEF"/>
    <property type="match status" value="1"/>
</dbReference>
<dbReference type="EMBL" id="RSED01000022">
    <property type="protein sequence ID" value="RRS02445.1"/>
    <property type="molecule type" value="Genomic_DNA"/>
</dbReference>
<feature type="transmembrane region" description="Helical" evidence="2">
    <location>
        <begin position="233"/>
        <end position="254"/>
    </location>
</feature>
<comment type="catalytic activity">
    <reaction evidence="1">
        <text>3',3'-c-di-GMP + H2O = 5'-phosphoguanylyl(3'-&gt;5')guanosine + H(+)</text>
        <dbReference type="Rhea" id="RHEA:24902"/>
        <dbReference type="ChEBI" id="CHEBI:15377"/>
        <dbReference type="ChEBI" id="CHEBI:15378"/>
        <dbReference type="ChEBI" id="CHEBI:58754"/>
        <dbReference type="ChEBI" id="CHEBI:58805"/>
        <dbReference type="EC" id="3.1.4.52"/>
    </reaction>
    <physiologicalReaction direction="left-to-right" evidence="1">
        <dbReference type="Rhea" id="RHEA:24903"/>
    </physiologicalReaction>
</comment>
<name>A0A3R8SZ79_9BURK</name>